<comment type="catalytic activity">
    <reaction evidence="8">
        <text>L-seryl-[protein] + ATP = O-phospho-L-seryl-[protein] + ADP + H(+)</text>
        <dbReference type="Rhea" id="RHEA:17989"/>
        <dbReference type="Rhea" id="RHEA-COMP:9863"/>
        <dbReference type="Rhea" id="RHEA-COMP:11604"/>
        <dbReference type="ChEBI" id="CHEBI:15378"/>
        <dbReference type="ChEBI" id="CHEBI:29999"/>
        <dbReference type="ChEBI" id="CHEBI:30616"/>
        <dbReference type="ChEBI" id="CHEBI:83421"/>
        <dbReference type="ChEBI" id="CHEBI:456216"/>
        <dbReference type="EC" id="2.7.11.1"/>
    </reaction>
</comment>
<sequence length="399" mass="44841">MDPCLRGRILPTCLEAFVEIADRCILKCPKARPTMAEVVARLEYAFALQKGIEIDTSAVDRNNPTTTDIYNNSSEDAVISSEVQEVISHRYSSTHLEVTTADNGSSLHSELMNRDSPSASVSRMQKFIGQTKKKRIVRKIWSIFSAKPRANPGGGLSSESSVLLDDIHGGNIEASRFELDIIKSATQNFSEDNKIRQCATSSMYKGRLQNGQGIAVKRFHTYSQQVLREYKNEIQLLAKLEHDNVVQLLGYCVEGTHVVLVYGLAVYTSLDLLIYDFSSRVLLDWNRRHQIILGVAFGLRYIHSHASFQIVHCDVQSANILLEESLNPKLSDFGLATTHANNETEMHVAKDIMRNRECSPTADVFRFGLLILEIIRGQRSDEDFIHYVSITMDNEILAT</sequence>
<dbReference type="GO" id="GO:0004674">
    <property type="term" value="F:protein serine/threonine kinase activity"/>
    <property type="evidence" value="ECO:0007669"/>
    <property type="project" value="UniProtKB-KW"/>
</dbReference>
<dbReference type="FunFam" id="1.10.510.10:FF:001023">
    <property type="entry name" value="Os07g0541700 protein"/>
    <property type="match status" value="1"/>
</dbReference>
<keyword evidence="4" id="KW-0547">Nucleotide-binding</keyword>
<organism evidence="10 11">
    <name type="scientific">Lactuca virosa</name>
    <dbReference type="NCBI Taxonomy" id="75947"/>
    <lineage>
        <taxon>Eukaryota</taxon>
        <taxon>Viridiplantae</taxon>
        <taxon>Streptophyta</taxon>
        <taxon>Embryophyta</taxon>
        <taxon>Tracheophyta</taxon>
        <taxon>Spermatophyta</taxon>
        <taxon>Magnoliopsida</taxon>
        <taxon>eudicotyledons</taxon>
        <taxon>Gunneridae</taxon>
        <taxon>Pentapetalae</taxon>
        <taxon>asterids</taxon>
        <taxon>campanulids</taxon>
        <taxon>Asterales</taxon>
        <taxon>Asteraceae</taxon>
        <taxon>Cichorioideae</taxon>
        <taxon>Cichorieae</taxon>
        <taxon>Lactucinae</taxon>
        <taxon>Lactuca</taxon>
    </lineage>
</organism>
<dbReference type="PROSITE" id="PS50011">
    <property type="entry name" value="PROTEIN_KINASE_DOM"/>
    <property type="match status" value="1"/>
</dbReference>
<evidence type="ECO:0000256" key="6">
    <source>
        <dbReference type="ARBA" id="ARBA00022840"/>
    </source>
</evidence>
<evidence type="ECO:0000256" key="4">
    <source>
        <dbReference type="ARBA" id="ARBA00022741"/>
    </source>
</evidence>
<evidence type="ECO:0000256" key="1">
    <source>
        <dbReference type="ARBA" id="ARBA00012513"/>
    </source>
</evidence>
<dbReference type="InterPro" id="IPR011009">
    <property type="entry name" value="Kinase-like_dom_sf"/>
</dbReference>
<keyword evidence="6" id="KW-0067">ATP-binding</keyword>
<dbReference type="AlphaFoldDB" id="A0AAU9MHZ9"/>
<protein>
    <recommendedName>
        <fullName evidence="1">non-specific serine/threonine protein kinase</fullName>
        <ecNumber evidence="1">2.7.11.1</ecNumber>
    </recommendedName>
</protein>
<gene>
    <name evidence="10" type="ORF">LVIROSA_LOCUS13401</name>
</gene>
<dbReference type="Gene3D" id="1.10.510.10">
    <property type="entry name" value="Transferase(Phosphotransferase) domain 1"/>
    <property type="match status" value="2"/>
</dbReference>
<evidence type="ECO:0000256" key="5">
    <source>
        <dbReference type="ARBA" id="ARBA00022777"/>
    </source>
</evidence>
<dbReference type="EC" id="2.7.11.1" evidence="1"/>
<dbReference type="GO" id="GO:0005524">
    <property type="term" value="F:ATP binding"/>
    <property type="evidence" value="ECO:0007669"/>
    <property type="project" value="UniProtKB-KW"/>
</dbReference>
<keyword evidence="3" id="KW-0808">Transferase</keyword>
<name>A0AAU9MHZ9_9ASTR</name>
<dbReference type="Proteomes" id="UP001157418">
    <property type="component" value="Unassembled WGS sequence"/>
</dbReference>
<keyword evidence="2" id="KW-0723">Serine/threonine-protein kinase</keyword>
<accession>A0AAU9MHZ9</accession>
<evidence type="ECO:0000259" key="9">
    <source>
        <dbReference type="PROSITE" id="PS50011"/>
    </source>
</evidence>
<keyword evidence="5" id="KW-0418">Kinase</keyword>
<dbReference type="Gene3D" id="3.30.200.20">
    <property type="entry name" value="Phosphorylase Kinase, domain 1"/>
    <property type="match status" value="1"/>
</dbReference>
<comment type="caution">
    <text evidence="10">The sequence shown here is derived from an EMBL/GenBank/DDBJ whole genome shotgun (WGS) entry which is preliminary data.</text>
</comment>
<evidence type="ECO:0000313" key="10">
    <source>
        <dbReference type="EMBL" id="CAH1426312.1"/>
    </source>
</evidence>
<evidence type="ECO:0000256" key="2">
    <source>
        <dbReference type="ARBA" id="ARBA00022527"/>
    </source>
</evidence>
<evidence type="ECO:0000313" key="11">
    <source>
        <dbReference type="Proteomes" id="UP001157418"/>
    </source>
</evidence>
<keyword evidence="11" id="KW-1185">Reference proteome</keyword>
<reference evidence="10 11" key="1">
    <citation type="submission" date="2022-01" db="EMBL/GenBank/DDBJ databases">
        <authorList>
            <person name="Xiong W."/>
            <person name="Schranz E."/>
        </authorList>
    </citation>
    <scope>NUCLEOTIDE SEQUENCE [LARGE SCALE GENOMIC DNA]</scope>
</reference>
<feature type="domain" description="Protein kinase" evidence="9">
    <location>
        <begin position="189"/>
        <end position="399"/>
    </location>
</feature>
<dbReference type="InterPro" id="IPR000719">
    <property type="entry name" value="Prot_kinase_dom"/>
</dbReference>
<dbReference type="SUPFAM" id="SSF56112">
    <property type="entry name" value="Protein kinase-like (PK-like)"/>
    <property type="match status" value="1"/>
</dbReference>
<dbReference type="PANTHER" id="PTHR27006:SF616">
    <property type="entry name" value="CYSTEINE-RICH RECEPTOR-LIKE PROTEIN KINASE 10"/>
    <property type="match status" value="1"/>
</dbReference>
<dbReference type="EMBL" id="CAKMRJ010002223">
    <property type="protein sequence ID" value="CAH1426312.1"/>
    <property type="molecule type" value="Genomic_DNA"/>
</dbReference>
<evidence type="ECO:0000256" key="8">
    <source>
        <dbReference type="ARBA" id="ARBA00048679"/>
    </source>
</evidence>
<dbReference type="PANTHER" id="PTHR27006">
    <property type="entry name" value="PROMASTIGOTE SURFACE ANTIGEN PROTEIN PSA"/>
    <property type="match status" value="1"/>
</dbReference>
<comment type="catalytic activity">
    <reaction evidence="7">
        <text>L-threonyl-[protein] + ATP = O-phospho-L-threonyl-[protein] + ADP + H(+)</text>
        <dbReference type="Rhea" id="RHEA:46608"/>
        <dbReference type="Rhea" id="RHEA-COMP:11060"/>
        <dbReference type="Rhea" id="RHEA-COMP:11605"/>
        <dbReference type="ChEBI" id="CHEBI:15378"/>
        <dbReference type="ChEBI" id="CHEBI:30013"/>
        <dbReference type="ChEBI" id="CHEBI:30616"/>
        <dbReference type="ChEBI" id="CHEBI:61977"/>
        <dbReference type="ChEBI" id="CHEBI:456216"/>
        <dbReference type="EC" id="2.7.11.1"/>
    </reaction>
</comment>
<evidence type="ECO:0000256" key="7">
    <source>
        <dbReference type="ARBA" id="ARBA00047899"/>
    </source>
</evidence>
<dbReference type="Pfam" id="PF00069">
    <property type="entry name" value="Pkinase"/>
    <property type="match status" value="1"/>
</dbReference>
<proteinExistence type="predicted"/>
<evidence type="ECO:0000256" key="3">
    <source>
        <dbReference type="ARBA" id="ARBA00022679"/>
    </source>
</evidence>